<dbReference type="Gene3D" id="1.20.1330.10">
    <property type="entry name" value="f41 fragment of flagellin, N-terminal domain"/>
    <property type="match status" value="1"/>
</dbReference>
<protein>
    <submittedName>
        <fullName evidence="5">Flagellar hook-associated protein FlgL</fullName>
    </submittedName>
</protein>
<gene>
    <name evidence="5" type="ORF">DSM104635_00416</name>
</gene>
<feature type="domain" description="Flagellin C-terminal" evidence="4">
    <location>
        <begin position="229"/>
        <end position="307"/>
    </location>
</feature>
<dbReference type="InterPro" id="IPR001492">
    <property type="entry name" value="Flagellin"/>
</dbReference>
<keyword evidence="6" id="KW-1185">Reference proteome</keyword>
<keyword evidence="5" id="KW-0282">Flagellum</keyword>
<evidence type="ECO:0000256" key="3">
    <source>
        <dbReference type="ARBA" id="ARBA00023143"/>
    </source>
</evidence>
<comment type="similarity">
    <text evidence="2">Belongs to the bacterial flagellin family.</text>
</comment>
<organism evidence="5 6">
    <name type="scientific">Terricaulis silvestris</name>
    <dbReference type="NCBI Taxonomy" id="2686094"/>
    <lineage>
        <taxon>Bacteria</taxon>
        <taxon>Pseudomonadati</taxon>
        <taxon>Pseudomonadota</taxon>
        <taxon>Alphaproteobacteria</taxon>
        <taxon>Caulobacterales</taxon>
        <taxon>Caulobacteraceae</taxon>
        <taxon>Terricaulis</taxon>
    </lineage>
</organism>
<keyword evidence="5" id="KW-0966">Cell projection</keyword>
<accession>A0A6I6MKW3</accession>
<evidence type="ECO:0000256" key="2">
    <source>
        <dbReference type="ARBA" id="ARBA00005709"/>
    </source>
</evidence>
<dbReference type="RefSeq" id="WP_158764602.1">
    <property type="nucleotide sequence ID" value="NZ_CP047045.1"/>
</dbReference>
<dbReference type="SUPFAM" id="SSF64518">
    <property type="entry name" value="Phase 1 flagellin"/>
    <property type="match status" value="1"/>
</dbReference>
<proteinExistence type="inferred from homology"/>
<name>A0A6I6MKW3_9CAUL</name>
<dbReference type="GO" id="GO:0009288">
    <property type="term" value="C:bacterial-type flagellum"/>
    <property type="evidence" value="ECO:0007669"/>
    <property type="project" value="UniProtKB-SubCell"/>
</dbReference>
<reference evidence="6" key="1">
    <citation type="submission" date="2019-12" db="EMBL/GenBank/DDBJ databases">
        <title>Complete genome of Terracaulis silvestris 0127_4.</title>
        <authorList>
            <person name="Vieira S."/>
            <person name="Riedel T."/>
            <person name="Sproer C."/>
            <person name="Pascual J."/>
            <person name="Boedeker C."/>
            <person name="Overmann J."/>
        </authorList>
    </citation>
    <scope>NUCLEOTIDE SEQUENCE [LARGE SCALE GENOMIC DNA]</scope>
    <source>
        <strain evidence="6">0127_4</strain>
    </source>
</reference>
<sequence length="307" mass="32574">MSGALSLRFSTQAQVDVRRITRELADLQGQMASGAKARDLQGFGGASSRLLTAQSLKATSDARGSVINQLQARFGVQGAALGQVAQASSLLAQSIREAISADDGRGIATELDLSFTSIISAMNETWNGQPLFAGERQGTGPITINTLEELQAAADVADIFDEAGRHQIIDLGAGAPVKLSAKASELSMGLFQTIRGLKDMLDAAGGAIGQPITTTQRDQLILFADTLSDQANNFTNEEGRAGQLQRRFEGELTQLEERSNLLTKEIGSEADADLAQISIQLSALLVQYEAAAKTFADLSRLSLLDYL</sequence>
<keyword evidence="3" id="KW-0975">Bacterial flagellum</keyword>
<keyword evidence="5" id="KW-0969">Cilium</keyword>
<evidence type="ECO:0000256" key="1">
    <source>
        <dbReference type="ARBA" id="ARBA00004365"/>
    </source>
</evidence>
<evidence type="ECO:0000313" key="5">
    <source>
        <dbReference type="EMBL" id="QGZ93604.1"/>
    </source>
</evidence>
<dbReference type="PANTHER" id="PTHR42792">
    <property type="entry name" value="FLAGELLIN"/>
    <property type="match status" value="1"/>
</dbReference>
<dbReference type="EMBL" id="CP047045">
    <property type="protein sequence ID" value="QGZ93604.1"/>
    <property type="molecule type" value="Genomic_DNA"/>
</dbReference>
<evidence type="ECO:0000313" key="6">
    <source>
        <dbReference type="Proteomes" id="UP000431269"/>
    </source>
</evidence>
<evidence type="ECO:0000259" key="4">
    <source>
        <dbReference type="Pfam" id="PF00700"/>
    </source>
</evidence>
<dbReference type="AlphaFoldDB" id="A0A6I6MKW3"/>
<dbReference type="InterPro" id="IPR046358">
    <property type="entry name" value="Flagellin_C"/>
</dbReference>
<comment type="subcellular location">
    <subcellularLocation>
        <location evidence="1">Bacterial flagellum</location>
    </subcellularLocation>
</comment>
<dbReference type="Proteomes" id="UP000431269">
    <property type="component" value="Chromosome"/>
</dbReference>
<dbReference type="Pfam" id="PF00700">
    <property type="entry name" value="Flagellin_C"/>
    <property type="match status" value="1"/>
</dbReference>
<dbReference type="PANTHER" id="PTHR42792:SF2">
    <property type="entry name" value="FLAGELLIN"/>
    <property type="match status" value="1"/>
</dbReference>
<dbReference type="GO" id="GO:0005198">
    <property type="term" value="F:structural molecule activity"/>
    <property type="evidence" value="ECO:0007669"/>
    <property type="project" value="InterPro"/>
</dbReference>
<dbReference type="KEGG" id="tsv:DSM104635_00416"/>